<accession>A0ABT9RHM6</accession>
<comment type="caution">
    <text evidence="5">The sequence shown here is derived from an EMBL/GenBank/DDBJ whole genome shotgun (WGS) entry which is preliminary data.</text>
</comment>
<organism evidence="5 6">
    <name type="scientific">Streptosporangium brasiliense</name>
    <dbReference type="NCBI Taxonomy" id="47480"/>
    <lineage>
        <taxon>Bacteria</taxon>
        <taxon>Bacillati</taxon>
        <taxon>Actinomycetota</taxon>
        <taxon>Actinomycetes</taxon>
        <taxon>Streptosporangiales</taxon>
        <taxon>Streptosporangiaceae</taxon>
        <taxon>Streptosporangium</taxon>
    </lineage>
</organism>
<dbReference type="InterPro" id="IPR014755">
    <property type="entry name" value="Cu-Rt/internalin_Ig-like"/>
</dbReference>
<sequence>MNVITRAPDAAQATVPLRKRVQFMFLRRSAILLAAFTVALWPMTAAQAHDVLKSSSPAKDARVTDISEVTLEFNREVTFPKVAVVNAAGKLFQSGQADLRGKRVIQKLSGPLPAGTYTIVFGWSPPTATPAPVRFLSP</sequence>
<evidence type="ECO:0000256" key="3">
    <source>
        <dbReference type="SAM" id="SignalP"/>
    </source>
</evidence>
<dbReference type="EMBL" id="JAUSRB010000002">
    <property type="protein sequence ID" value="MDP9867850.1"/>
    <property type="molecule type" value="Genomic_DNA"/>
</dbReference>
<dbReference type="Proteomes" id="UP001230426">
    <property type="component" value="Unassembled WGS sequence"/>
</dbReference>
<dbReference type="RefSeq" id="WP_306869944.1">
    <property type="nucleotide sequence ID" value="NZ_JAUSRB010000002.1"/>
</dbReference>
<reference evidence="5 6" key="1">
    <citation type="submission" date="2023-07" db="EMBL/GenBank/DDBJ databases">
        <title>Sequencing the genomes of 1000 actinobacteria strains.</title>
        <authorList>
            <person name="Klenk H.-P."/>
        </authorList>
    </citation>
    <scope>NUCLEOTIDE SEQUENCE [LARGE SCALE GENOMIC DNA]</scope>
    <source>
        <strain evidence="5 6">DSM 44109</strain>
    </source>
</reference>
<keyword evidence="2" id="KW-0186">Copper</keyword>
<proteinExistence type="predicted"/>
<dbReference type="Gene3D" id="2.60.40.1220">
    <property type="match status" value="1"/>
</dbReference>
<gene>
    <name evidence="5" type="ORF">J2S55_007116</name>
</gene>
<dbReference type="SUPFAM" id="SSF81296">
    <property type="entry name" value="E set domains"/>
    <property type="match status" value="1"/>
</dbReference>
<feature type="signal peptide" evidence="3">
    <location>
        <begin position="1"/>
        <end position="48"/>
    </location>
</feature>
<dbReference type="Pfam" id="PF04234">
    <property type="entry name" value="CopC"/>
    <property type="match status" value="1"/>
</dbReference>
<name>A0ABT9RHM6_9ACTN</name>
<evidence type="ECO:0000259" key="4">
    <source>
        <dbReference type="Pfam" id="PF04234"/>
    </source>
</evidence>
<protein>
    <submittedName>
        <fullName evidence="5">Methionine-rich copper-binding protein CopC</fullName>
    </submittedName>
</protein>
<evidence type="ECO:0000313" key="5">
    <source>
        <dbReference type="EMBL" id="MDP9867850.1"/>
    </source>
</evidence>
<evidence type="ECO:0000256" key="2">
    <source>
        <dbReference type="ARBA" id="ARBA00023008"/>
    </source>
</evidence>
<dbReference type="InterPro" id="IPR014756">
    <property type="entry name" value="Ig_E-set"/>
</dbReference>
<dbReference type="InterPro" id="IPR007348">
    <property type="entry name" value="CopC_dom"/>
</dbReference>
<keyword evidence="6" id="KW-1185">Reference proteome</keyword>
<evidence type="ECO:0000256" key="1">
    <source>
        <dbReference type="ARBA" id="ARBA00022729"/>
    </source>
</evidence>
<feature type="domain" description="CopC" evidence="4">
    <location>
        <begin position="49"/>
        <end position="121"/>
    </location>
</feature>
<keyword evidence="1 3" id="KW-0732">Signal</keyword>
<evidence type="ECO:0000313" key="6">
    <source>
        <dbReference type="Proteomes" id="UP001230426"/>
    </source>
</evidence>
<feature type="chain" id="PRO_5047414209" evidence="3">
    <location>
        <begin position="49"/>
        <end position="138"/>
    </location>
</feature>